<sequence length="187" mass="21272">LKGLNYLSKGLVWKLGNSQSIKVWTDNWIGDGLLANLIVDPIAEKGSDLRVADLLDDNRRWDFSGVSTSISMSIIAKIRAETVPLNSSIMDVLRWKGLANGVFSTKSAYNLLQTSKASHEDSWPLLWRVKFPHKLKLILWLTTHNRLLPNEVRLHCQLTDDAHCRRCLAPLEDCIHIFMDCDHAREV</sequence>
<dbReference type="AlphaFoldDB" id="A0A1Q3D1W7"/>
<dbReference type="Pfam" id="PF13966">
    <property type="entry name" value="zf-RVT"/>
    <property type="match status" value="1"/>
</dbReference>
<dbReference type="OrthoDB" id="1436613at2759"/>
<comment type="caution">
    <text evidence="2">The sequence shown here is derived from an EMBL/GenBank/DDBJ whole genome shotgun (WGS) entry which is preliminary data.</text>
</comment>
<dbReference type="Proteomes" id="UP000187406">
    <property type="component" value="Unassembled WGS sequence"/>
</dbReference>
<organism evidence="2 3">
    <name type="scientific">Cephalotus follicularis</name>
    <name type="common">Albany pitcher plant</name>
    <dbReference type="NCBI Taxonomy" id="3775"/>
    <lineage>
        <taxon>Eukaryota</taxon>
        <taxon>Viridiplantae</taxon>
        <taxon>Streptophyta</taxon>
        <taxon>Embryophyta</taxon>
        <taxon>Tracheophyta</taxon>
        <taxon>Spermatophyta</taxon>
        <taxon>Magnoliopsida</taxon>
        <taxon>eudicotyledons</taxon>
        <taxon>Gunneridae</taxon>
        <taxon>Pentapetalae</taxon>
        <taxon>rosids</taxon>
        <taxon>fabids</taxon>
        <taxon>Oxalidales</taxon>
        <taxon>Cephalotaceae</taxon>
        <taxon>Cephalotus</taxon>
    </lineage>
</organism>
<proteinExistence type="predicted"/>
<feature type="non-terminal residue" evidence="2">
    <location>
        <position position="1"/>
    </location>
</feature>
<dbReference type="InterPro" id="IPR026960">
    <property type="entry name" value="RVT-Znf"/>
</dbReference>
<dbReference type="PANTHER" id="PTHR36617:SF15">
    <property type="entry name" value="REVERSE TRANSCRIPTASE ZINC-BINDING DOMAIN-CONTAINING PROTEIN"/>
    <property type="match status" value="1"/>
</dbReference>
<evidence type="ECO:0000313" key="2">
    <source>
        <dbReference type="EMBL" id="GAV86445.1"/>
    </source>
</evidence>
<evidence type="ECO:0000259" key="1">
    <source>
        <dbReference type="Pfam" id="PF13966"/>
    </source>
</evidence>
<dbReference type="PANTHER" id="PTHR36617">
    <property type="entry name" value="PROTEIN, PUTATIVE-RELATED"/>
    <property type="match status" value="1"/>
</dbReference>
<dbReference type="InParanoid" id="A0A1Q3D1W7"/>
<feature type="domain" description="Reverse transcriptase zinc-binding" evidence="1">
    <location>
        <begin position="103"/>
        <end position="187"/>
    </location>
</feature>
<reference evidence="3" key="1">
    <citation type="submission" date="2016-04" db="EMBL/GenBank/DDBJ databases">
        <title>Cephalotus genome sequencing.</title>
        <authorList>
            <person name="Fukushima K."/>
            <person name="Hasebe M."/>
            <person name="Fang X."/>
        </authorList>
    </citation>
    <scope>NUCLEOTIDE SEQUENCE [LARGE SCALE GENOMIC DNA]</scope>
    <source>
        <strain evidence="3">cv. St1</strain>
    </source>
</reference>
<name>A0A1Q3D1W7_CEPFO</name>
<dbReference type="EMBL" id="BDDD01003911">
    <property type="protein sequence ID" value="GAV86445.1"/>
    <property type="molecule type" value="Genomic_DNA"/>
</dbReference>
<protein>
    <submittedName>
        <fullName evidence="2">Zf-RVT domain-containing protein</fullName>
    </submittedName>
</protein>
<gene>
    <name evidence="2" type="ORF">CFOL_v3_29875</name>
</gene>
<accession>A0A1Q3D1W7</accession>
<keyword evidence="3" id="KW-1185">Reference proteome</keyword>
<dbReference type="STRING" id="3775.A0A1Q3D1W7"/>
<evidence type="ECO:0000313" key="3">
    <source>
        <dbReference type="Proteomes" id="UP000187406"/>
    </source>
</evidence>